<accession>A0A437C1A9</accession>
<protein>
    <recommendedName>
        <fullName evidence="5">Apoptosis facilitator Bcl-2-like protein 14</fullName>
    </recommendedName>
</protein>
<gene>
    <name evidence="3" type="ORF">OJAV_G00222130</name>
</gene>
<feature type="region of interest" description="Disordered" evidence="2">
    <location>
        <begin position="1"/>
        <end position="112"/>
    </location>
</feature>
<evidence type="ECO:0000256" key="2">
    <source>
        <dbReference type="SAM" id="MobiDB-lite"/>
    </source>
</evidence>
<keyword evidence="4" id="KW-1185">Reference proteome</keyword>
<dbReference type="PANTHER" id="PTHR14965">
    <property type="entry name" value="SI:CH73-248E21.1"/>
    <property type="match status" value="1"/>
</dbReference>
<reference evidence="3 4" key="1">
    <citation type="submission" date="2018-11" db="EMBL/GenBank/DDBJ databases">
        <authorList>
            <person name="Lopez-Roques C."/>
            <person name="Donnadieu C."/>
            <person name="Bouchez O."/>
            <person name="Klopp C."/>
            <person name="Cabau C."/>
            <person name="Zahm M."/>
        </authorList>
    </citation>
    <scope>NUCLEOTIDE SEQUENCE [LARGE SCALE GENOMIC DNA]</scope>
    <source>
        <strain evidence="3">RS831</strain>
        <tissue evidence="3">Whole body</tissue>
    </source>
</reference>
<evidence type="ECO:0000256" key="1">
    <source>
        <dbReference type="ARBA" id="ARBA00022703"/>
    </source>
</evidence>
<feature type="compositionally biased region" description="Basic and acidic residues" evidence="2">
    <location>
        <begin position="22"/>
        <end position="37"/>
    </location>
</feature>
<feature type="compositionally biased region" description="Pro residues" evidence="2">
    <location>
        <begin position="54"/>
        <end position="69"/>
    </location>
</feature>
<evidence type="ECO:0000313" key="3">
    <source>
        <dbReference type="EMBL" id="RVE56533.1"/>
    </source>
</evidence>
<keyword evidence="1" id="KW-0053">Apoptosis</keyword>
<dbReference type="Proteomes" id="UP000283210">
    <property type="component" value="Chromosome 23"/>
</dbReference>
<dbReference type="GO" id="GO:2001236">
    <property type="term" value="P:regulation of extrinsic apoptotic signaling pathway"/>
    <property type="evidence" value="ECO:0007669"/>
    <property type="project" value="TreeGrafter"/>
</dbReference>
<organism evidence="3 4">
    <name type="scientific">Oryzias javanicus</name>
    <name type="common">Javanese ricefish</name>
    <name type="synonym">Aplocheilus javanicus</name>
    <dbReference type="NCBI Taxonomy" id="123683"/>
    <lineage>
        <taxon>Eukaryota</taxon>
        <taxon>Metazoa</taxon>
        <taxon>Chordata</taxon>
        <taxon>Craniata</taxon>
        <taxon>Vertebrata</taxon>
        <taxon>Euteleostomi</taxon>
        <taxon>Actinopterygii</taxon>
        <taxon>Neopterygii</taxon>
        <taxon>Teleostei</taxon>
        <taxon>Neoteleostei</taxon>
        <taxon>Acanthomorphata</taxon>
        <taxon>Ovalentaria</taxon>
        <taxon>Atherinomorphae</taxon>
        <taxon>Beloniformes</taxon>
        <taxon>Adrianichthyidae</taxon>
        <taxon>Oryziinae</taxon>
        <taxon>Oryzias</taxon>
    </lineage>
</organism>
<dbReference type="PANTHER" id="PTHR14965:SF1">
    <property type="entry name" value="APOPTOSIS FACILITATOR BCL-2-LIKE PROTEIN 14"/>
    <property type="match status" value="1"/>
</dbReference>
<evidence type="ECO:0000313" key="4">
    <source>
        <dbReference type="Proteomes" id="UP000283210"/>
    </source>
</evidence>
<dbReference type="EMBL" id="CM012459">
    <property type="protein sequence ID" value="RVE56533.1"/>
    <property type="molecule type" value="Genomic_DNA"/>
</dbReference>
<dbReference type="AlphaFoldDB" id="A0A437C1A9"/>
<evidence type="ECO:0008006" key="5">
    <source>
        <dbReference type="Google" id="ProtNLM"/>
    </source>
</evidence>
<dbReference type="GO" id="GO:0006915">
    <property type="term" value="P:apoptotic process"/>
    <property type="evidence" value="ECO:0007669"/>
    <property type="project" value="UniProtKB-KW"/>
</dbReference>
<reference evidence="3 4" key="2">
    <citation type="submission" date="2019-01" db="EMBL/GenBank/DDBJ databases">
        <title>A chromosome length genome reference of the Java medaka (oryzias javanicus).</title>
        <authorList>
            <person name="Herpin A."/>
            <person name="Takehana Y."/>
            <person name="Naruse K."/>
            <person name="Ansai S."/>
            <person name="Kawaguchi M."/>
        </authorList>
    </citation>
    <scope>NUCLEOTIDE SEQUENCE [LARGE SCALE GENOMIC DNA]</scope>
    <source>
        <strain evidence="3">RS831</strain>
        <tissue evidence="3">Whole body</tissue>
    </source>
</reference>
<dbReference type="OrthoDB" id="9948726at2759"/>
<feature type="compositionally biased region" description="Basic residues" evidence="2">
    <location>
        <begin position="77"/>
        <end position="86"/>
    </location>
</feature>
<name>A0A437C1A9_ORYJA</name>
<proteinExistence type="predicted"/>
<sequence length="278" mass="30845">MTNGHVQGVNGAAGATVPDPKSTSDRGDVENTMEHKLMRAFAQRRQLKTSLETPAPPPPNPAANAPAPPVGAGEPKRKGKKRKGWRRLPIIGKCVSPKTEEPEPEAAPEPEPKVLVRSFLPEKTAENEFEKVAKRLAVLADEIQFIPPEFESDSDDDLEKLIALLLRESGDGLNQKMIDQKVNPGVLFRYDFFERLLTTFLERIGYRNARSDDLQPQASTETQVAVACEITSRLSAADTLPSSRMLNFGAAYLQEHYSHWVQQQSHGEAEIHSEEEVE</sequence>